<dbReference type="PANTHER" id="PTHR47874">
    <property type="entry name" value="EXPRESSED PROTEIN"/>
    <property type="match status" value="1"/>
</dbReference>
<dbReference type="PANTHER" id="PTHR47874:SF4">
    <property type="entry name" value="EXPRESSED PROTEIN"/>
    <property type="match status" value="1"/>
</dbReference>
<reference evidence="5" key="2">
    <citation type="submission" date="2023-06" db="EMBL/GenBank/DDBJ databases">
        <authorList>
            <person name="Swenson N.G."/>
            <person name="Wegrzyn J.L."/>
            <person name="Mcevoy S.L."/>
        </authorList>
    </citation>
    <scope>NUCLEOTIDE SEQUENCE</scope>
    <source>
        <strain evidence="5">NS2018</strain>
        <tissue evidence="5">Leaf</tissue>
    </source>
</reference>
<feature type="repeat" description="PPR" evidence="3">
    <location>
        <begin position="159"/>
        <end position="194"/>
    </location>
</feature>
<sequence>MAQRVSDPHKKQSSNTDHLEKTMALASRVLSVARTSTSYSRFSVHGKFERLFCNQQVSSHTPLLNRLLQIPKSQIKTTLDSDDTSQFSWDSHSLLTTLRSSSPEKAQLVLEWRLEKLLKENETCLDQYSSLITLCGKIRNVSLAMRVFTLMESRGIKPDSSVFDSLISACLCSGDVVTALSLFEIMMGSKDYKPTSETYDTFVSGFSSLVNADAMMKWYLAKKAAGFSANVQTYESLVFGCVKLRDFDGADGYFKEMMSSGFMPSMAVIENVLGGLCKCRNVVKVKEFLKFLLDGGWKISLNMAEKLVKLYCELGKVDEMEELLVTLMKTNQVHEVLQKVHCGIIRMYAMLDRLDDVEYSVGRMGKEGFSFKFADDVEKVICSYFRCKAYDRLDLFLDHIKDSYKLTRSAYDFLIAGYRRAGLSEKLDRVINDMKLNGIL</sequence>
<feature type="domain" description="Pentatricopeptide repeat-containing protein-mitochondrial" evidence="4">
    <location>
        <begin position="132"/>
        <end position="255"/>
    </location>
</feature>
<keyword evidence="6" id="KW-1185">Reference proteome</keyword>
<feature type="repeat" description="PPR" evidence="3">
    <location>
        <begin position="230"/>
        <end position="264"/>
    </location>
</feature>
<evidence type="ECO:0000313" key="6">
    <source>
        <dbReference type="Proteomes" id="UP001168877"/>
    </source>
</evidence>
<evidence type="ECO:0000256" key="1">
    <source>
        <dbReference type="ARBA" id="ARBA00007626"/>
    </source>
</evidence>
<dbReference type="Gene3D" id="1.25.40.10">
    <property type="entry name" value="Tetratricopeptide repeat domain"/>
    <property type="match status" value="2"/>
</dbReference>
<gene>
    <name evidence="5" type="ORF">LWI29_038098</name>
</gene>
<feature type="repeat" description="PPR" evidence="3">
    <location>
        <begin position="124"/>
        <end position="158"/>
    </location>
</feature>
<comment type="caution">
    <text evidence="5">The sequence shown here is derived from an EMBL/GenBank/DDBJ whole genome shotgun (WGS) entry which is preliminary data.</text>
</comment>
<dbReference type="NCBIfam" id="TIGR00756">
    <property type="entry name" value="PPR"/>
    <property type="match status" value="2"/>
</dbReference>
<dbReference type="InterPro" id="IPR011990">
    <property type="entry name" value="TPR-like_helical_dom_sf"/>
</dbReference>
<reference evidence="5" key="1">
    <citation type="journal article" date="2022" name="Plant J.">
        <title>Strategies of tolerance reflected in two North American maple genomes.</title>
        <authorList>
            <person name="McEvoy S.L."/>
            <person name="Sezen U.U."/>
            <person name="Trouern-Trend A."/>
            <person name="McMahon S.M."/>
            <person name="Schaberg P.G."/>
            <person name="Yang J."/>
            <person name="Wegrzyn J.L."/>
            <person name="Swenson N.G."/>
        </authorList>
    </citation>
    <scope>NUCLEOTIDE SEQUENCE</scope>
    <source>
        <strain evidence="5">NS2018</strain>
    </source>
</reference>
<dbReference type="InterPro" id="IPR044179">
    <property type="entry name" value="PPR5-like"/>
</dbReference>
<proteinExistence type="inferred from homology"/>
<evidence type="ECO:0000256" key="2">
    <source>
        <dbReference type="ARBA" id="ARBA00022737"/>
    </source>
</evidence>
<dbReference type="Pfam" id="PF01535">
    <property type="entry name" value="PPR"/>
    <property type="match status" value="1"/>
</dbReference>
<dbReference type="AlphaFoldDB" id="A0AA39UMV3"/>
<comment type="similarity">
    <text evidence="1">Belongs to the PPR family. P subfamily.</text>
</comment>
<organism evidence="5 6">
    <name type="scientific">Acer saccharum</name>
    <name type="common">Sugar maple</name>
    <dbReference type="NCBI Taxonomy" id="4024"/>
    <lineage>
        <taxon>Eukaryota</taxon>
        <taxon>Viridiplantae</taxon>
        <taxon>Streptophyta</taxon>
        <taxon>Embryophyta</taxon>
        <taxon>Tracheophyta</taxon>
        <taxon>Spermatophyta</taxon>
        <taxon>Magnoliopsida</taxon>
        <taxon>eudicotyledons</taxon>
        <taxon>Gunneridae</taxon>
        <taxon>Pentapetalae</taxon>
        <taxon>rosids</taxon>
        <taxon>malvids</taxon>
        <taxon>Sapindales</taxon>
        <taxon>Sapindaceae</taxon>
        <taxon>Hippocastanoideae</taxon>
        <taxon>Acereae</taxon>
        <taxon>Acer</taxon>
    </lineage>
</organism>
<dbReference type="GO" id="GO:0003729">
    <property type="term" value="F:mRNA binding"/>
    <property type="evidence" value="ECO:0007669"/>
    <property type="project" value="InterPro"/>
</dbReference>
<accession>A0AA39UMV3</accession>
<dbReference type="InterPro" id="IPR057027">
    <property type="entry name" value="TPR_mt"/>
</dbReference>
<evidence type="ECO:0000256" key="3">
    <source>
        <dbReference type="PROSITE-ProRule" id="PRU00708"/>
    </source>
</evidence>
<protein>
    <recommendedName>
        <fullName evidence="4">Pentatricopeptide repeat-containing protein-mitochondrial domain-containing protein</fullName>
    </recommendedName>
</protein>
<evidence type="ECO:0000313" key="5">
    <source>
        <dbReference type="EMBL" id="KAK0572844.1"/>
    </source>
</evidence>
<dbReference type="InterPro" id="IPR002885">
    <property type="entry name" value="PPR_rpt"/>
</dbReference>
<evidence type="ECO:0000259" key="4">
    <source>
        <dbReference type="Pfam" id="PF23276"/>
    </source>
</evidence>
<name>A0AA39UMV3_ACESA</name>
<dbReference type="Proteomes" id="UP001168877">
    <property type="component" value="Unassembled WGS sequence"/>
</dbReference>
<dbReference type="EMBL" id="JAUESC010000388">
    <property type="protein sequence ID" value="KAK0572844.1"/>
    <property type="molecule type" value="Genomic_DNA"/>
</dbReference>
<dbReference type="Pfam" id="PF23276">
    <property type="entry name" value="TPR_24"/>
    <property type="match status" value="1"/>
</dbReference>
<keyword evidence="2" id="KW-0677">Repeat</keyword>
<dbReference type="PROSITE" id="PS51375">
    <property type="entry name" value="PPR"/>
    <property type="match status" value="3"/>
</dbReference>